<feature type="region of interest" description="Disordered" evidence="1">
    <location>
        <begin position="1"/>
        <end position="43"/>
    </location>
</feature>
<dbReference type="EMBL" id="CM012448">
    <property type="protein sequence ID" value="RVE66187.1"/>
    <property type="molecule type" value="Genomic_DNA"/>
</dbReference>
<sequence length="93" mass="10285">MRAGGSFSAPQFDGGTLLRRSGSGANRRDLPGSSDGTRKIPGLQMSLKKSKGFWEMVGTSELPVGDAMRRRHNKTFVSERFDSDRKIQNIQNL</sequence>
<dbReference type="Proteomes" id="UP000283210">
    <property type="component" value="Chromosome 12"/>
</dbReference>
<evidence type="ECO:0000313" key="3">
    <source>
        <dbReference type="Proteomes" id="UP000283210"/>
    </source>
</evidence>
<evidence type="ECO:0000256" key="1">
    <source>
        <dbReference type="SAM" id="MobiDB-lite"/>
    </source>
</evidence>
<dbReference type="AlphaFoldDB" id="A0A3S2M1V4"/>
<gene>
    <name evidence="2" type="ORF">OJAV_G00124250</name>
</gene>
<evidence type="ECO:0000313" key="2">
    <source>
        <dbReference type="EMBL" id="RVE66187.1"/>
    </source>
</evidence>
<accession>A0A3S2M1V4</accession>
<reference evidence="2 3" key="1">
    <citation type="submission" date="2018-11" db="EMBL/GenBank/DDBJ databases">
        <authorList>
            <person name="Lopez-Roques C."/>
            <person name="Donnadieu C."/>
            <person name="Bouchez O."/>
            <person name="Klopp C."/>
            <person name="Cabau C."/>
            <person name="Zahm M."/>
        </authorList>
    </citation>
    <scope>NUCLEOTIDE SEQUENCE [LARGE SCALE GENOMIC DNA]</scope>
    <source>
        <strain evidence="2">RS831</strain>
        <tissue evidence="2">Whole body</tissue>
    </source>
</reference>
<proteinExistence type="predicted"/>
<keyword evidence="3" id="KW-1185">Reference proteome</keyword>
<protein>
    <submittedName>
        <fullName evidence="2">Uncharacterized protein</fullName>
    </submittedName>
</protein>
<organism evidence="2 3">
    <name type="scientific">Oryzias javanicus</name>
    <name type="common">Javanese ricefish</name>
    <name type="synonym">Aplocheilus javanicus</name>
    <dbReference type="NCBI Taxonomy" id="123683"/>
    <lineage>
        <taxon>Eukaryota</taxon>
        <taxon>Metazoa</taxon>
        <taxon>Chordata</taxon>
        <taxon>Craniata</taxon>
        <taxon>Vertebrata</taxon>
        <taxon>Euteleostomi</taxon>
        <taxon>Actinopterygii</taxon>
        <taxon>Neopterygii</taxon>
        <taxon>Teleostei</taxon>
        <taxon>Neoteleostei</taxon>
        <taxon>Acanthomorphata</taxon>
        <taxon>Ovalentaria</taxon>
        <taxon>Atherinomorphae</taxon>
        <taxon>Beloniformes</taxon>
        <taxon>Adrianichthyidae</taxon>
        <taxon>Oryziinae</taxon>
        <taxon>Oryzias</taxon>
    </lineage>
</organism>
<reference evidence="2 3" key="2">
    <citation type="submission" date="2019-01" db="EMBL/GenBank/DDBJ databases">
        <title>A chromosome length genome reference of the Java medaka (oryzias javanicus).</title>
        <authorList>
            <person name="Herpin A."/>
            <person name="Takehana Y."/>
            <person name="Naruse K."/>
            <person name="Ansai S."/>
            <person name="Kawaguchi M."/>
        </authorList>
    </citation>
    <scope>NUCLEOTIDE SEQUENCE [LARGE SCALE GENOMIC DNA]</scope>
    <source>
        <strain evidence="2">RS831</strain>
        <tissue evidence="2">Whole body</tissue>
    </source>
</reference>
<name>A0A3S2M1V4_ORYJA</name>